<dbReference type="CDD" id="cd00383">
    <property type="entry name" value="trans_reg_C"/>
    <property type="match status" value="1"/>
</dbReference>
<evidence type="ECO:0000256" key="6">
    <source>
        <dbReference type="PROSITE-ProRule" id="PRU00169"/>
    </source>
</evidence>
<dbReference type="GO" id="GO:0032993">
    <property type="term" value="C:protein-DNA complex"/>
    <property type="evidence" value="ECO:0007669"/>
    <property type="project" value="TreeGrafter"/>
</dbReference>
<evidence type="ECO:0000259" key="8">
    <source>
        <dbReference type="PROSITE" id="PS50110"/>
    </source>
</evidence>
<dbReference type="PROSITE" id="PS50110">
    <property type="entry name" value="RESPONSE_REGULATORY"/>
    <property type="match status" value="1"/>
</dbReference>
<evidence type="ECO:0000313" key="11">
    <source>
        <dbReference type="Proteomes" id="UP000317550"/>
    </source>
</evidence>
<dbReference type="GO" id="GO:0000156">
    <property type="term" value="F:phosphorelay response regulator activity"/>
    <property type="evidence" value="ECO:0007669"/>
    <property type="project" value="TreeGrafter"/>
</dbReference>
<evidence type="ECO:0000256" key="4">
    <source>
        <dbReference type="ARBA" id="ARBA00023125"/>
    </source>
</evidence>
<evidence type="ECO:0000313" key="10">
    <source>
        <dbReference type="EMBL" id="QDQ29437.1"/>
    </source>
</evidence>
<dbReference type="InterPro" id="IPR036388">
    <property type="entry name" value="WH-like_DNA-bd_sf"/>
</dbReference>
<feature type="modified residue" description="4-aspartylphosphate" evidence="6">
    <location>
        <position position="53"/>
    </location>
</feature>
<reference evidence="11" key="1">
    <citation type="submission" date="2019-07" db="EMBL/GenBank/DDBJ databases">
        <title>Chitinimonas sp. nov., isolated from Ny-Alesund, arctica soil.</title>
        <authorList>
            <person name="Xu Q."/>
            <person name="Peng F."/>
        </authorList>
    </citation>
    <scope>NUCLEOTIDE SEQUENCE [LARGE SCALE GENOMIC DNA]</scope>
    <source>
        <strain evidence="11">R3-44</strain>
    </source>
</reference>
<evidence type="ECO:0000256" key="7">
    <source>
        <dbReference type="PROSITE-ProRule" id="PRU01091"/>
    </source>
</evidence>
<dbReference type="EMBL" id="CP041730">
    <property type="protein sequence ID" value="QDQ29437.1"/>
    <property type="molecule type" value="Genomic_DNA"/>
</dbReference>
<sequence length="225" mass="25517">MLNRVLIVEDEERLAGLLQDFLRQAGFQTHWLDDGGAVLPWVAANTPDAIILDLMLPNVDGLSICREIRRHSDVPILITTARVEEIDRLLGLELGADDYICKPYSMRETVARIKAVLRRRTPGLPAIDTPLQFEDEKLRATLKGQVLGLTQIEYQLLRLMAQSPGRIFSRDALMDKIYHDNRVVADRTVDSHVKKLRRKMAEGEAAHEYIQSVYGVGYKFEPPEG</sequence>
<keyword evidence="2" id="KW-0902">Two-component regulatory system</keyword>
<evidence type="ECO:0000259" key="9">
    <source>
        <dbReference type="PROSITE" id="PS51755"/>
    </source>
</evidence>
<keyword evidence="4 7" id="KW-0238">DNA-binding</keyword>
<feature type="domain" description="Response regulatory" evidence="8">
    <location>
        <begin position="4"/>
        <end position="117"/>
    </location>
</feature>
<dbReference type="PANTHER" id="PTHR48111:SF59">
    <property type="entry name" value="TRANSCRIPTIONAL REGULATORY PROTEIN BAER"/>
    <property type="match status" value="1"/>
</dbReference>
<dbReference type="InterPro" id="IPR001789">
    <property type="entry name" value="Sig_transdc_resp-reg_receiver"/>
</dbReference>
<evidence type="ECO:0000256" key="5">
    <source>
        <dbReference type="ARBA" id="ARBA00023163"/>
    </source>
</evidence>
<protein>
    <submittedName>
        <fullName evidence="10">Response regulator</fullName>
    </submittedName>
</protein>
<dbReference type="FunFam" id="3.40.50.2300:FF:000001">
    <property type="entry name" value="DNA-binding response regulator PhoB"/>
    <property type="match status" value="1"/>
</dbReference>
<dbReference type="InterPro" id="IPR001867">
    <property type="entry name" value="OmpR/PhoB-type_DNA-bd"/>
</dbReference>
<gene>
    <name evidence="10" type="ORF">FNU76_22875</name>
</gene>
<feature type="DNA-binding region" description="OmpR/PhoB-type" evidence="7">
    <location>
        <begin position="122"/>
        <end position="222"/>
    </location>
</feature>
<dbReference type="PANTHER" id="PTHR48111">
    <property type="entry name" value="REGULATOR OF RPOS"/>
    <property type="match status" value="1"/>
</dbReference>
<evidence type="ECO:0000256" key="3">
    <source>
        <dbReference type="ARBA" id="ARBA00023015"/>
    </source>
</evidence>
<evidence type="ECO:0000256" key="1">
    <source>
        <dbReference type="ARBA" id="ARBA00022553"/>
    </source>
</evidence>
<keyword evidence="1 6" id="KW-0597">Phosphoprotein</keyword>
<dbReference type="Gene3D" id="6.10.250.690">
    <property type="match status" value="1"/>
</dbReference>
<dbReference type="SUPFAM" id="SSF52172">
    <property type="entry name" value="CheY-like"/>
    <property type="match status" value="1"/>
</dbReference>
<dbReference type="InterPro" id="IPR039420">
    <property type="entry name" value="WalR-like"/>
</dbReference>
<dbReference type="PROSITE" id="PS51755">
    <property type="entry name" value="OMPR_PHOB"/>
    <property type="match status" value="1"/>
</dbReference>
<accession>A0A516SMQ7</accession>
<dbReference type="SMART" id="SM00448">
    <property type="entry name" value="REC"/>
    <property type="match status" value="1"/>
</dbReference>
<keyword evidence="5" id="KW-0804">Transcription</keyword>
<dbReference type="OrthoDB" id="4153060at2"/>
<proteinExistence type="predicted"/>
<dbReference type="InterPro" id="IPR011006">
    <property type="entry name" value="CheY-like_superfamily"/>
</dbReference>
<dbReference type="GO" id="GO:0005829">
    <property type="term" value="C:cytosol"/>
    <property type="evidence" value="ECO:0007669"/>
    <property type="project" value="TreeGrafter"/>
</dbReference>
<keyword evidence="3" id="KW-0805">Transcription regulation</keyword>
<organism evidence="10 11">
    <name type="scientific">Chitinimonas arctica</name>
    <dbReference type="NCBI Taxonomy" id="2594795"/>
    <lineage>
        <taxon>Bacteria</taxon>
        <taxon>Pseudomonadati</taxon>
        <taxon>Pseudomonadota</taxon>
        <taxon>Betaproteobacteria</taxon>
        <taxon>Neisseriales</taxon>
        <taxon>Chitinibacteraceae</taxon>
        <taxon>Chitinimonas</taxon>
    </lineage>
</organism>
<evidence type="ECO:0000256" key="2">
    <source>
        <dbReference type="ARBA" id="ARBA00023012"/>
    </source>
</evidence>
<keyword evidence="11" id="KW-1185">Reference proteome</keyword>
<dbReference type="GO" id="GO:0000976">
    <property type="term" value="F:transcription cis-regulatory region binding"/>
    <property type="evidence" value="ECO:0007669"/>
    <property type="project" value="TreeGrafter"/>
</dbReference>
<name>A0A516SMQ7_9NEIS</name>
<feature type="domain" description="OmpR/PhoB-type" evidence="9">
    <location>
        <begin position="122"/>
        <end position="222"/>
    </location>
</feature>
<dbReference type="InterPro" id="IPR016032">
    <property type="entry name" value="Sig_transdc_resp-reg_C-effctor"/>
</dbReference>
<dbReference type="SMART" id="SM00862">
    <property type="entry name" value="Trans_reg_C"/>
    <property type="match status" value="1"/>
</dbReference>
<dbReference type="GO" id="GO:0006355">
    <property type="term" value="P:regulation of DNA-templated transcription"/>
    <property type="evidence" value="ECO:0007669"/>
    <property type="project" value="InterPro"/>
</dbReference>
<dbReference type="Gene3D" id="3.40.50.2300">
    <property type="match status" value="1"/>
</dbReference>
<dbReference type="Pfam" id="PF00072">
    <property type="entry name" value="Response_reg"/>
    <property type="match status" value="1"/>
</dbReference>
<dbReference type="KEGG" id="cari:FNU76_22875"/>
<dbReference type="SUPFAM" id="SSF46894">
    <property type="entry name" value="C-terminal effector domain of the bipartite response regulators"/>
    <property type="match status" value="1"/>
</dbReference>
<dbReference type="Pfam" id="PF00486">
    <property type="entry name" value="Trans_reg_C"/>
    <property type="match status" value="1"/>
</dbReference>
<dbReference type="AlphaFoldDB" id="A0A516SMQ7"/>
<dbReference type="Gene3D" id="1.10.10.10">
    <property type="entry name" value="Winged helix-like DNA-binding domain superfamily/Winged helix DNA-binding domain"/>
    <property type="match status" value="1"/>
</dbReference>
<dbReference type="Proteomes" id="UP000317550">
    <property type="component" value="Chromosome"/>
</dbReference>